<evidence type="ECO:0000256" key="2">
    <source>
        <dbReference type="ARBA" id="ARBA00022692"/>
    </source>
</evidence>
<dbReference type="Gene3D" id="2.60.120.260">
    <property type="entry name" value="Galactose-binding domain-like"/>
    <property type="match status" value="1"/>
</dbReference>
<name>E0VIY0_PEDHC</name>
<dbReference type="InterPro" id="IPR012919">
    <property type="entry name" value="SUN_dom"/>
</dbReference>
<dbReference type="OrthoDB" id="342281at2759"/>
<evidence type="ECO:0000313" key="10">
    <source>
        <dbReference type="Proteomes" id="UP000009046"/>
    </source>
</evidence>
<dbReference type="GeneID" id="8230203"/>
<dbReference type="eggNOG" id="KOG2687">
    <property type="taxonomic scope" value="Eukaryota"/>
</dbReference>
<reference evidence="8" key="2">
    <citation type="submission" date="2007-04" db="EMBL/GenBank/DDBJ databases">
        <title>The genome of the human body louse.</title>
        <authorList>
            <consortium name="The Human Body Louse Genome Consortium"/>
            <person name="Kirkness E."/>
            <person name="Walenz B."/>
            <person name="Hass B."/>
            <person name="Bruggner R."/>
            <person name="Strausberg R."/>
        </authorList>
    </citation>
    <scope>NUCLEOTIDE SEQUENCE</scope>
    <source>
        <strain evidence="8">USDA</strain>
    </source>
</reference>
<evidence type="ECO:0000256" key="5">
    <source>
        <dbReference type="ARBA" id="ARBA00023136"/>
    </source>
</evidence>
<evidence type="ECO:0000313" key="8">
    <source>
        <dbReference type="EMBL" id="EEB13336.1"/>
    </source>
</evidence>
<dbReference type="AlphaFoldDB" id="E0VIY0"/>
<protein>
    <recommendedName>
        <fullName evidence="7">SUN domain-containing protein</fullName>
    </recommendedName>
</protein>
<dbReference type="GO" id="GO:0034993">
    <property type="term" value="C:meiotic nuclear membrane microtubule tethering complex"/>
    <property type="evidence" value="ECO:0007669"/>
    <property type="project" value="TreeGrafter"/>
</dbReference>
<sequence length="576" mass="66531">MFFFFFFFFSKRRRFFLFKAEEKSGIISDQFKALDCQTNGLLTSLESKVKPIWKTGYVTYKKATAAVNCYALDTYDRLKLPFVQGGQWMNSYFSNVHDDPLTSVALGFWKTFSTGLCTIANALQNAIFHFCYVLIDFFTDVLSAASNLFVYTLTYLKDVFFTVFEILKRFLGNFYDALKKSVLNVWSYLYLLLFSTKDDDKILRNEMSEKVMDTSLHYKSSPVKSDELKNIAWDLSNFKKRFDELESEFRKEKQSVKMRNDFYNKQFENNNLALQKYETVLNRAVSSAKKPDSITNSTVQYLLDNHFNELKQWILENFMLKIDSPNLDENKIVSIIAKHLNKTGEELMILKEEFKRFTHDHDVELKSVKKDFGSLITSNMGGDISDSYIRKIVNDAIKLYDADKTGRVDFALESAGGQIVSIRCTETYMASPKSYVLMGWPLFTKASSPRDAITHTTAAGQCWAFVGSQGFLVIQLSHNIKVTGFTMEHMSRLLAPNGHIESAPKNFSMWGLKMEHDSKPYLFGEYIYLDNDETLQYFPVAHPTSEKYQMVELKIASNHGNPNYTCLYRIRVHGNL</sequence>
<proteinExistence type="predicted"/>
<evidence type="ECO:0000256" key="6">
    <source>
        <dbReference type="SAM" id="Coils"/>
    </source>
</evidence>
<dbReference type="VEuPathDB" id="VectorBase:PHUM235450"/>
<dbReference type="EMBL" id="DS235212">
    <property type="protein sequence ID" value="EEB13336.1"/>
    <property type="molecule type" value="Genomic_DNA"/>
</dbReference>
<dbReference type="PROSITE" id="PS51469">
    <property type="entry name" value="SUN"/>
    <property type="match status" value="1"/>
</dbReference>
<gene>
    <name evidence="9" type="primary">8230203</name>
    <name evidence="8" type="ORF">Phum_PHUM235450</name>
</gene>
<evidence type="ECO:0000259" key="7">
    <source>
        <dbReference type="PROSITE" id="PS51469"/>
    </source>
</evidence>
<dbReference type="FunFam" id="2.60.120.260:FF:000009">
    <property type="entry name" value="SUN domain-containing protein 1 isoform X1"/>
    <property type="match status" value="1"/>
</dbReference>
<dbReference type="HOGENOM" id="CLU_473537_0_0_1"/>
<dbReference type="Proteomes" id="UP000009046">
    <property type="component" value="Unassembled WGS sequence"/>
</dbReference>
<dbReference type="EMBL" id="AAZO01002731">
    <property type="status" value="NOT_ANNOTATED_CDS"/>
    <property type="molecule type" value="Genomic_DNA"/>
</dbReference>
<evidence type="ECO:0000313" key="9">
    <source>
        <dbReference type="EnsemblMetazoa" id="PHUM235450-PA"/>
    </source>
</evidence>
<evidence type="ECO:0000256" key="4">
    <source>
        <dbReference type="ARBA" id="ARBA00023054"/>
    </source>
</evidence>
<dbReference type="PANTHER" id="PTHR12911">
    <property type="entry name" value="SAD1/UNC-84-LIKE PROTEIN-RELATED"/>
    <property type="match status" value="1"/>
</dbReference>
<organism>
    <name type="scientific">Pediculus humanus subsp. corporis</name>
    <name type="common">Body louse</name>
    <dbReference type="NCBI Taxonomy" id="121224"/>
    <lineage>
        <taxon>Eukaryota</taxon>
        <taxon>Metazoa</taxon>
        <taxon>Ecdysozoa</taxon>
        <taxon>Arthropoda</taxon>
        <taxon>Hexapoda</taxon>
        <taxon>Insecta</taxon>
        <taxon>Pterygota</taxon>
        <taxon>Neoptera</taxon>
        <taxon>Paraneoptera</taxon>
        <taxon>Psocodea</taxon>
        <taxon>Troctomorpha</taxon>
        <taxon>Phthiraptera</taxon>
        <taxon>Anoplura</taxon>
        <taxon>Pediculidae</taxon>
        <taxon>Pediculus</taxon>
    </lineage>
</organism>
<dbReference type="InterPro" id="IPR045119">
    <property type="entry name" value="SUN1-5"/>
</dbReference>
<accession>E0VIY0</accession>
<dbReference type="STRING" id="121224.E0VIY0"/>
<dbReference type="EnsemblMetazoa" id="PHUM235450-RA">
    <property type="protein sequence ID" value="PHUM235450-PA"/>
    <property type="gene ID" value="PHUM235450"/>
</dbReference>
<keyword evidence="3" id="KW-1133">Transmembrane helix</keyword>
<keyword evidence="4 6" id="KW-0175">Coiled coil</keyword>
<dbReference type="Pfam" id="PF07738">
    <property type="entry name" value="Sad1_UNC"/>
    <property type="match status" value="1"/>
</dbReference>
<evidence type="ECO:0000256" key="3">
    <source>
        <dbReference type="ARBA" id="ARBA00022989"/>
    </source>
</evidence>
<keyword evidence="10" id="KW-1185">Reference proteome</keyword>
<dbReference type="PANTHER" id="PTHR12911:SF8">
    <property type="entry name" value="KLAROID PROTEIN-RELATED"/>
    <property type="match status" value="1"/>
</dbReference>
<dbReference type="KEGG" id="phu:Phum_PHUM235450"/>
<reference evidence="9" key="3">
    <citation type="submission" date="2021-02" db="UniProtKB">
        <authorList>
            <consortium name="EnsemblMetazoa"/>
        </authorList>
    </citation>
    <scope>IDENTIFICATION</scope>
    <source>
        <strain evidence="9">USDA</strain>
    </source>
</reference>
<evidence type="ECO:0000256" key="1">
    <source>
        <dbReference type="ARBA" id="ARBA00004370"/>
    </source>
</evidence>
<dbReference type="InParanoid" id="E0VIY0"/>
<keyword evidence="2" id="KW-0812">Transmembrane</keyword>
<feature type="coiled-coil region" evidence="6">
    <location>
        <begin position="228"/>
        <end position="255"/>
    </location>
</feature>
<comment type="subcellular location">
    <subcellularLocation>
        <location evidence="1">Membrane</location>
    </subcellularLocation>
</comment>
<dbReference type="RefSeq" id="XP_002426074.1">
    <property type="nucleotide sequence ID" value="XM_002426029.1"/>
</dbReference>
<dbReference type="GO" id="GO:0043495">
    <property type="term" value="F:protein-membrane adaptor activity"/>
    <property type="evidence" value="ECO:0007669"/>
    <property type="project" value="TreeGrafter"/>
</dbReference>
<reference evidence="8" key="1">
    <citation type="submission" date="2007-04" db="EMBL/GenBank/DDBJ databases">
        <title>Annotation of Pediculus humanus corporis strain USDA.</title>
        <authorList>
            <person name="Kirkness E."/>
            <person name="Hannick L."/>
            <person name="Hass B."/>
            <person name="Bruggner R."/>
            <person name="Lawson D."/>
            <person name="Bidwell S."/>
            <person name="Joardar V."/>
            <person name="Caler E."/>
            <person name="Walenz B."/>
            <person name="Inman J."/>
            <person name="Schobel S."/>
            <person name="Galinsky K."/>
            <person name="Amedeo P."/>
            <person name="Strausberg R."/>
        </authorList>
    </citation>
    <scope>NUCLEOTIDE SEQUENCE</scope>
    <source>
        <strain evidence="8">USDA</strain>
    </source>
</reference>
<dbReference type="CTD" id="8230203"/>
<feature type="domain" description="SUN" evidence="7">
    <location>
        <begin position="416"/>
        <end position="576"/>
    </location>
</feature>
<keyword evidence="5" id="KW-0472">Membrane</keyword>